<dbReference type="Pfam" id="PF00001">
    <property type="entry name" value="7tm_1"/>
    <property type="match status" value="1"/>
</dbReference>
<keyword evidence="6" id="KW-0675">Receptor</keyword>
<proteinExistence type="inferred from homology"/>
<dbReference type="Gene3D" id="1.20.1070.10">
    <property type="entry name" value="Rhodopsin 7-helix transmembrane proteins"/>
    <property type="match status" value="1"/>
</dbReference>
<dbReference type="InterPro" id="IPR052954">
    <property type="entry name" value="GPCR-Ligand_Int"/>
</dbReference>
<sequence length="485" mass="54115">MRGGGRGLRVLKTHVKVAGCVCVNIGKKVHSDLILSLKLFCDFSHFNAMFHCNSPIPPYGGAVVARGQYEDFGIRLGVFEDSLKRETFRGREASCRRSTRHRKSEAHNLTVLFQYKQSVNSVNSVNSVQFNCRAAEGTAKDEPEKIQRAGSQGWVIAFVAGDMSQEDIDASHVVAFSNLSAAFRDQNGSKAGTEWVILMNREGLEPAYNQAESDASRPETCFGYPTLFVFLEFTYSYYLPVIIFMGLVGNFLSCIVFLNTHLKMRSSSYYLAALAVADFGFLFSILLVWSNEYLGVELFHREGWCQALVYLSSVCGFLSVWLIVAFTVERFIAVQYPLHRPTMCTVARAKTIVTCITLFALGVNCYTFFTAGIVEATKGVRECGMFEDYRETMHIINIIDSLVTLIIPLVCIVVMNVMITRNLIKFRRTFNNESGLSQSSCTITHRSDFNLNQLNFLIPSGGGGGGNSKFSNGHPPYGQWCVTFE</sequence>
<keyword evidence="6" id="KW-0807">Transducer</keyword>
<dbReference type="PROSITE" id="PS50262">
    <property type="entry name" value="G_PROTEIN_RECEP_F1_2"/>
    <property type="match status" value="1"/>
</dbReference>
<accession>A0A9P0F168</accession>
<keyword evidence="6" id="KW-0297">G-protein coupled receptor</keyword>
<keyword evidence="3 6" id="KW-0812">Transmembrane</keyword>
<evidence type="ECO:0000256" key="3">
    <source>
        <dbReference type="ARBA" id="ARBA00022692"/>
    </source>
</evidence>
<organism evidence="9 10">
    <name type="scientific">Bemisia tabaci</name>
    <name type="common">Sweetpotato whitefly</name>
    <name type="synonym">Aleurodes tabaci</name>
    <dbReference type="NCBI Taxonomy" id="7038"/>
    <lineage>
        <taxon>Eukaryota</taxon>
        <taxon>Metazoa</taxon>
        <taxon>Ecdysozoa</taxon>
        <taxon>Arthropoda</taxon>
        <taxon>Hexapoda</taxon>
        <taxon>Insecta</taxon>
        <taxon>Pterygota</taxon>
        <taxon>Neoptera</taxon>
        <taxon>Paraneoptera</taxon>
        <taxon>Hemiptera</taxon>
        <taxon>Sternorrhyncha</taxon>
        <taxon>Aleyrodoidea</taxon>
        <taxon>Aleyrodidae</taxon>
        <taxon>Aleyrodinae</taxon>
        <taxon>Bemisia</taxon>
    </lineage>
</organism>
<dbReference type="AlphaFoldDB" id="A0A9P0F168"/>
<protein>
    <recommendedName>
        <fullName evidence="8">G-protein coupled receptors family 1 profile domain-containing protein</fullName>
    </recommendedName>
</protein>
<keyword evidence="5 7" id="KW-0472">Membrane</keyword>
<evidence type="ECO:0000256" key="2">
    <source>
        <dbReference type="ARBA" id="ARBA00010663"/>
    </source>
</evidence>
<dbReference type="Proteomes" id="UP001152759">
    <property type="component" value="Chromosome 3"/>
</dbReference>
<dbReference type="InterPro" id="IPR017452">
    <property type="entry name" value="GPCR_Rhodpsn_7TM"/>
</dbReference>
<evidence type="ECO:0000313" key="9">
    <source>
        <dbReference type="EMBL" id="CAH0387553.1"/>
    </source>
</evidence>
<dbReference type="GO" id="GO:0016020">
    <property type="term" value="C:membrane"/>
    <property type="evidence" value="ECO:0007669"/>
    <property type="project" value="UniProtKB-SubCell"/>
</dbReference>
<feature type="transmembrane region" description="Helical" evidence="7">
    <location>
        <begin position="237"/>
        <end position="258"/>
    </location>
</feature>
<evidence type="ECO:0000256" key="6">
    <source>
        <dbReference type="RuleBase" id="RU000688"/>
    </source>
</evidence>
<evidence type="ECO:0000313" key="10">
    <source>
        <dbReference type="Proteomes" id="UP001152759"/>
    </source>
</evidence>
<gene>
    <name evidence="9" type="ORF">BEMITA_LOCUS6555</name>
</gene>
<evidence type="ECO:0000256" key="1">
    <source>
        <dbReference type="ARBA" id="ARBA00004370"/>
    </source>
</evidence>
<evidence type="ECO:0000259" key="8">
    <source>
        <dbReference type="PROSITE" id="PS50262"/>
    </source>
</evidence>
<name>A0A9P0F168_BEMTA</name>
<evidence type="ECO:0000256" key="4">
    <source>
        <dbReference type="ARBA" id="ARBA00022989"/>
    </source>
</evidence>
<keyword evidence="10" id="KW-1185">Reference proteome</keyword>
<dbReference type="EMBL" id="OU963864">
    <property type="protein sequence ID" value="CAH0387553.1"/>
    <property type="molecule type" value="Genomic_DNA"/>
</dbReference>
<feature type="transmembrane region" description="Helical" evidence="7">
    <location>
        <begin position="394"/>
        <end position="419"/>
    </location>
</feature>
<reference evidence="9" key="1">
    <citation type="submission" date="2021-12" db="EMBL/GenBank/DDBJ databases">
        <authorList>
            <person name="King R."/>
        </authorList>
    </citation>
    <scope>NUCLEOTIDE SEQUENCE</scope>
</reference>
<feature type="transmembrane region" description="Helical" evidence="7">
    <location>
        <begin position="309"/>
        <end position="332"/>
    </location>
</feature>
<feature type="transmembrane region" description="Helical" evidence="7">
    <location>
        <begin position="352"/>
        <end position="374"/>
    </location>
</feature>
<comment type="subcellular location">
    <subcellularLocation>
        <location evidence="1">Membrane</location>
    </subcellularLocation>
</comment>
<evidence type="ECO:0000256" key="5">
    <source>
        <dbReference type="ARBA" id="ARBA00023136"/>
    </source>
</evidence>
<dbReference type="InterPro" id="IPR000276">
    <property type="entry name" value="GPCR_Rhodpsn"/>
</dbReference>
<keyword evidence="4 7" id="KW-1133">Transmembrane helix</keyword>
<evidence type="ECO:0000256" key="7">
    <source>
        <dbReference type="SAM" id="Phobius"/>
    </source>
</evidence>
<dbReference type="GO" id="GO:0004930">
    <property type="term" value="F:G protein-coupled receptor activity"/>
    <property type="evidence" value="ECO:0007669"/>
    <property type="project" value="UniProtKB-KW"/>
</dbReference>
<dbReference type="PRINTS" id="PR00237">
    <property type="entry name" value="GPCRRHODOPSN"/>
</dbReference>
<dbReference type="PROSITE" id="PS00237">
    <property type="entry name" value="G_PROTEIN_RECEP_F1_1"/>
    <property type="match status" value="1"/>
</dbReference>
<feature type="transmembrane region" description="Helical" evidence="7">
    <location>
        <begin position="270"/>
        <end position="289"/>
    </location>
</feature>
<comment type="similarity">
    <text evidence="2 6">Belongs to the G-protein coupled receptor 1 family.</text>
</comment>
<dbReference type="CDD" id="cd14978">
    <property type="entry name" value="7tmA_FMRFamide_R-like"/>
    <property type="match status" value="1"/>
</dbReference>
<dbReference type="SUPFAM" id="SSF81321">
    <property type="entry name" value="Family A G protein-coupled receptor-like"/>
    <property type="match status" value="1"/>
</dbReference>
<dbReference type="PANTHER" id="PTHR46641">
    <property type="entry name" value="FMRFAMIDE RECEPTOR-RELATED"/>
    <property type="match status" value="1"/>
</dbReference>
<feature type="domain" description="G-protein coupled receptors family 1 profile" evidence="8">
    <location>
        <begin position="249"/>
        <end position="485"/>
    </location>
</feature>
<dbReference type="PANTHER" id="PTHR46641:SF25">
    <property type="entry name" value="CNMAMIDE RECEPTOR-RELATED"/>
    <property type="match status" value="1"/>
</dbReference>